<dbReference type="eggNOG" id="COG0489">
    <property type="taxonomic scope" value="Bacteria"/>
</dbReference>
<feature type="domain" description="AAA" evidence="9">
    <location>
        <begin position="60"/>
        <end position="186"/>
    </location>
</feature>
<comment type="catalytic activity">
    <reaction evidence="8">
        <text>L-tyrosyl-[protein] + ATP = O-phospho-L-tyrosyl-[protein] + ADP + H(+)</text>
        <dbReference type="Rhea" id="RHEA:10596"/>
        <dbReference type="Rhea" id="RHEA-COMP:10136"/>
        <dbReference type="Rhea" id="RHEA-COMP:20101"/>
        <dbReference type="ChEBI" id="CHEBI:15378"/>
        <dbReference type="ChEBI" id="CHEBI:30616"/>
        <dbReference type="ChEBI" id="CHEBI:46858"/>
        <dbReference type="ChEBI" id="CHEBI:61978"/>
        <dbReference type="ChEBI" id="CHEBI:456216"/>
        <dbReference type="EC" id="2.7.10.2"/>
    </reaction>
</comment>
<evidence type="ECO:0000256" key="4">
    <source>
        <dbReference type="ARBA" id="ARBA00022741"/>
    </source>
</evidence>
<evidence type="ECO:0000256" key="2">
    <source>
        <dbReference type="ARBA" id="ARBA00011903"/>
    </source>
</evidence>
<evidence type="ECO:0000256" key="5">
    <source>
        <dbReference type="ARBA" id="ARBA00022777"/>
    </source>
</evidence>
<protein>
    <recommendedName>
        <fullName evidence="2">non-specific protein-tyrosine kinase</fullName>
        <ecNumber evidence="2">2.7.10.2</ecNumber>
    </recommendedName>
</protein>
<dbReference type="PANTHER" id="PTHR32309:SF13">
    <property type="entry name" value="FERRIC ENTEROBACTIN TRANSPORT PROTEIN FEPE"/>
    <property type="match status" value="1"/>
</dbReference>
<evidence type="ECO:0000256" key="3">
    <source>
        <dbReference type="ARBA" id="ARBA00022679"/>
    </source>
</evidence>
<dbReference type="STRING" id="1196324.A374_03114"/>
<evidence type="ECO:0000259" key="9">
    <source>
        <dbReference type="Pfam" id="PF13614"/>
    </source>
</evidence>
<organism evidence="10 11">
    <name type="scientific">Fictibacillus macauensis ZFHKF-1</name>
    <dbReference type="NCBI Taxonomy" id="1196324"/>
    <lineage>
        <taxon>Bacteria</taxon>
        <taxon>Bacillati</taxon>
        <taxon>Bacillota</taxon>
        <taxon>Bacilli</taxon>
        <taxon>Bacillales</taxon>
        <taxon>Fictibacillaceae</taxon>
        <taxon>Fictibacillus</taxon>
    </lineage>
</organism>
<dbReference type="GO" id="GO:0004715">
    <property type="term" value="F:non-membrane spanning protein tyrosine kinase activity"/>
    <property type="evidence" value="ECO:0007669"/>
    <property type="project" value="UniProtKB-EC"/>
</dbReference>
<dbReference type="GO" id="GO:0005524">
    <property type="term" value="F:ATP binding"/>
    <property type="evidence" value="ECO:0007669"/>
    <property type="project" value="UniProtKB-KW"/>
</dbReference>
<gene>
    <name evidence="10" type="ORF">A374_03114</name>
</gene>
<dbReference type="InterPro" id="IPR027417">
    <property type="entry name" value="P-loop_NTPase"/>
</dbReference>
<keyword evidence="11" id="KW-1185">Reference proteome</keyword>
<dbReference type="PATRIC" id="fig|1196324.3.peg.630"/>
<evidence type="ECO:0000313" key="11">
    <source>
        <dbReference type="Proteomes" id="UP000004080"/>
    </source>
</evidence>
<dbReference type="Gene3D" id="3.40.50.300">
    <property type="entry name" value="P-loop containing nucleotide triphosphate hydrolases"/>
    <property type="match status" value="1"/>
</dbReference>
<dbReference type="InterPro" id="IPR005702">
    <property type="entry name" value="Wzc-like_C"/>
</dbReference>
<dbReference type="PANTHER" id="PTHR32309">
    <property type="entry name" value="TYROSINE-PROTEIN KINASE"/>
    <property type="match status" value="1"/>
</dbReference>
<accession>I8AL04</accession>
<evidence type="ECO:0000256" key="1">
    <source>
        <dbReference type="ARBA" id="ARBA00007316"/>
    </source>
</evidence>
<keyword evidence="6" id="KW-0067">ATP-binding</keyword>
<evidence type="ECO:0000256" key="7">
    <source>
        <dbReference type="ARBA" id="ARBA00023137"/>
    </source>
</evidence>
<reference evidence="10 11" key="1">
    <citation type="journal article" date="2012" name="J. Bacteriol.">
        <title>Genome of Bacillus macauensis ZFHKF-1, a Long-Chain-Forming Bacterium.</title>
        <authorList>
            <person name="Cai L."/>
            <person name="Zhang T."/>
        </authorList>
    </citation>
    <scope>NUCLEOTIDE SEQUENCE [LARGE SCALE GENOMIC DNA]</scope>
    <source>
        <strain evidence="10 11">ZFHKF-1</strain>
    </source>
</reference>
<evidence type="ECO:0000256" key="6">
    <source>
        <dbReference type="ARBA" id="ARBA00022840"/>
    </source>
</evidence>
<keyword evidence="3" id="KW-0808">Transferase</keyword>
<keyword evidence="7" id="KW-0829">Tyrosine-protein kinase</keyword>
<proteinExistence type="inferred from homology"/>
<keyword evidence="4" id="KW-0547">Nucleotide-binding</keyword>
<comment type="similarity">
    <text evidence="1">Belongs to the CpsD/CapB family.</text>
</comment>
<dbReference type="SUPFAM" id="SSF52540">
    <property type="entry name" value="P-loop containing nucleoside triphosphate hydrolases"/>
    <property type="match status" value="1"/>
</dbReference>
<dbReference type="EC" id="2.7.10.2" evidence="2"/>
<dbReference type="InterPro" id="IPR050445">
    <property type="entry name" value="Bact_polysacc_biosynth/exp"/>
</dbReference>
<dbReference type="GO" id="GO:0005886">
    <property type="term" value="C:plasma membrane"/>
    <property type="evidence" value="ECO:0007669"/>
    <property type="project" value="TreeGrafter"/>
</dbReference>
<sequence>MLSNKNKNGTSSQKELLALSQPDSDLFEQYRAIRTSIHFLKDVGDQVFLITSPGDQEGTSGTAANLAVSIARQNERVLLIDANLRHSSLHTLFNLDNKKGMSEVLRKNVSLADVIQKTMVENLHIVTSGASAGNPVELLGSEHMQAFMADVRKAYDVILVDTPSPVKVADAKMIAQHSDGAILVISNGATTRESIVETKQILEMADTTIVGAIISQ</sequence>
<dbReference type="Proteomes" id="UP000004080">
    <property type="component" value="Unassembled WGS sequence"/>
</dbReference>
<keyword evidence="5" id="KW-0418">Kinase</keyword>
<evidence type="ECO:0000256" key="8">
    <source>
        <dbReference type="ARBA" id="ARBA00051245"/>
    </source>
</evidence>
<dbReference type="AlphaFoldDB" id="I8AL04"/>
<dbReference type="InterPro" id="IPR025669">
    <property type="entry name" value="AAA_dom"/>
</dbReference>
<evidence type="ECO:0000313" key="10">
    <source>
        <dbReference type="EMBL" id="EIT86527.1"/>
    </source>
</evidence>
<comment type="caution">
    <text evidence="10">The sequence shown here is derived from an EMBL/GenBank/DDBJ whole genome shotgun (WGS) entry which is preliminary data.</text>
</comment>
<dbReference type="EMBL" id="AKKV01000020">
    <property type="protein sequence ID" value="EIT86527.1"/>
    <property type="molecule type" value="Genomic_DNA"/>
</dbReference>
<dbReference type="CDD" id="cd05387">
    <property type="entry name" value="BY-kinase"/>
    <property type="match status" value="1"/>
</dbReference>
<dbReference type="NCBIfam" id="TIGR01007">
    <property type="entry name" value="eps_fam"/>
    <property type="match status" value="1"/>
</dbReference>
<dbReference type="Pfam" id="PF13614">
    <property type="entry name" value="AAA_31"/>
    <property type="match status" value="1"/>
</dbReference>
<name>I8AL04_9BACL</name>
<dbReference type="RefSeq" id="WP_007200722.1">
    <property type="nucleotide sequence ID" value="NZ_AKKV01000020.1"/>
</dbReference>